<organism evidence="2 3">
    <name type="scientific">Austropuccinia psidii MF-1</name>
    <dbReference type="NCBI Taxonomy" id="1389203"/>
    <lineage>
        <taxon>Eukaryota</taxon>
        <taxon>Fungi</taxon>
        <taxon>Dikarya</taxon>
        <taxon>Basidiomycota</taxon>
        <taxon>Pucciniomycotina</taxon>
        <taxon>Pucciniomycetes</taxon>
        <taxon>Pucciniales</taxon>
        <taxon>Sphaerophragmiaceae</taxon>
        <taxon>Austropuccinia</taxon>
    </lineage>
</organism>
<proteinExistence type="predicted"/>
<feature type="region of interest" description="Disordered" evidence="1">
    <location>
        <begin position="1"/>
        <end position="126"/>
    </location>
</feature>
<name>A0A9Q3GMM1_9BASI</name>
<dbReference type="AlphaFoldDB" id="A0A9Q3GMM1"/>
<sequence>MLVAKLAHMARTSETSPDGEDVEVVSSSIGHQSSASPSQHASRRFQSQVISSTPRNFQPILSTIPPPSPNPSTPRPALVLPVRPSPIPQPRISPMVISQQLQPVASSSRRREDCSPLPFPAAQVTE</sequence>
<evidence type="ECO:0000256" key="1">
    <source>
        <dbReference type="SAM" id="MobiDB-lite"/>
    </source>
</evidence>
<feature type="compositionally biased region" description="Polar residues" evidence="1">
    <location>
        <begin position="45"/>
        <end position="56"/>
    </location>
</feature>
<evidence type="ECO:0000313" key="3">
    <source>
        <dbReference type="Proteomes" id="UP000765509"/>
    </source>
</evidence>
<gene>
    <name evidence="2" type="ORF">O181_012898</name>
</gene>
<evidence type="ECO:0000313" key="2">
    <source>
        <dbReference type="EMBL" id="MBW0473183.1"/>
    </source>
</evidence>
<feature type="compositionally biased region" description="Low complexity" evidence="1">
    <location>
        <begin position="31"/>
        <end position="40"/>
    </location>
</feature>
<comment type="caution">
    <text evidence="2">The sequence shown here is derived from an EMBL/GenBank/DDBJ whole genome shotgun (WGS) entry which is preliminary data.</text>
</comment>
<feature type="compositionally biased region" description="Polar residues" evidence="1">
    <location>
        <begin position="96"/>
        <end position="107"/>
    </location>
</feature>
<feature type="compositionally biased region" description="Pro residues" evidence="1">
    <location>
        <begin position="64"/>
        <end position="74"/>
    </location>
</feature>
<reference evidence="2" key="1">
    <citation type="submission" date="2021-03" db="EMBL/GenBank/DDBJ databases">
        <title>Draft genome sequence of rust myrtle Austropuccinia psidii MF-1, a brazilian biotype.</title>
        <authorList>
            <person name="Quecine M.C."/>
            <person name="Pachon D.M.R."/>
            <person name="Bonatelli M.L."/>
            <person name="Correr F.H."/>
            <person name="Franceschini L.M."/>
            <person name="Leite T.F."/>
            <person name="Margarido G.R.A."/>
            <person name="Almeida C.A."/>
            <person name="Ferrarezi J.A."/>
            <person name="Labate C.A."/>
        </authorList>
    </citation>
    <scope>NUCLEOTIDE SEQUENCE</scope>
    <source>
        <strain evidence="2">MF-1</strain>
    </source>
</reference>
<accession>A0A9Q3GMM1</accession>
<protein>
    <submittedName>
        <fullName evidence="2">Uncharacterized protein</fullName>
    </submittedName>
</protein>
<dbReference type="Proteomes" id="UP000765509">
    <property type="component" value="Unassembled WGS sequence"/>
</dbReference>
<dbReference type="EMBL" id="AVOT02003321">
    <property type="protein sequence ID" value="MBW0473183.1"/>
    <property type="molecule type" value="Genomic_DNA"/>
</dbReference>
<keyword evidence="3" id="KW-1185">Reference proteome</keyword>